<keyword evidence="4" id="KW-0560">Oxidoreductase</keyword>
<dbReference type="PROSITE" id="PS00197">
    <property type="entry name" value="2FE2S_FER_1"/>
    <property type="match status" value="1"/>
</dbReference>
<evidence type="ECO:0000313" key="10">
    <source>
        <dbReference type="EMBL" id="SED82247.1"/>
    </source>
</evidence>
<dbReference type="GO" id="GO:0016705">
    <property type="term" value="F:oxidoreductase activity, acting on paired donors, with incorporation or reduction of molecular oxygen"/>
    <property type="evidence" value="ECO:0007669"/>
    <property type="project" value="UniProtKB-ARBA"/>
</dbReference>
<sequence>MTDMTEIDGDTERITDSLAAGWQLPAAMYSDPAVYEQERELIFRRAWQYVGREKDLAEPGAYLTAQLGDLPIVVVRDRDGVLHGHVNVCRHRLHPVAEGTGCRQLFQCRYHGWTYTHDGSLRSAPGLRDEDAFDRQTLGLRPIQVETFRGFVFANPDVAAEPLAEYLGGAHALVDELNLDFADWEHGGTYTYDIPANWKLFTENTLECYHCPLVHQDTYATAFHTTKANYQCTEFDNVAVQVAPVTELTERLAARGGLDGFRLLYLWPVSFLSVDDFVGMVARTVPLGPHSSRFVVDAFVKPGTDPAVLEQWLDIYDRTFAEDKTVVAAQQAGYDCGAVPQGRLMTNCESTIAMFQRRTWMALADPSITGPRPAPAGPAAQSAPIPREVVEADVRVDAVTTEADGVVSLTLVPVAGGVLPPWRPGAHIDLCLTGELTRQYSLCGDPHTTDRWTVAVLDAPASRGGSAYVHRQVAAGDTIRVRGPRNHFALPDAAAYLFVAGGIGITPILPMVEEAERNGRPWRLLYGGRSLSSMAFLDRLARHGDKVQVHPQDTHGLLDLDGYLAAAAPGTAVMACGPTPLLDALDAVCATNGRVTLHTERFTAPTRSDSSVTAFDVVLARTGVTLHVEEKQSILDAALGHGVPVLSSCREGLCGTCETPVLDGEPDHRDTVLTEDERARGDTMMICVSRCTSDRLVLDL</sequence>
<reference evidence="11" key="1">
    <citation type="submission" date="2016-10" db="EMBL/GenBank/DDBJ databases">
        <authorList>
            <person name="Varghese N."/>
        </authorList>
    </citation>
    <scope>NUCLEOTIDE SEQUENCE [LARGE SCALE GENOMIC DNA]</scope>
    <source>
        <strain evidence="11">DSM 44719</strain>
    </source>
</reference>
<dbReference type="PROSITE" id="PS51085">
    <property type="entry name" value="2FE2S_FER_2"/>
    <property type="match status" value="1"/>
</dbReference>
<dbReference type="InterPro" id="IPR001041">
    <property type="entry name" value="2Fe-2S_ferredoxin-type"/>
</dbReference>
<dbReference type="SUPFAM" id="SSF54292">
    <property type="entry name" value="2Fe-2S ferredoxin-like"/>
    <property type="match status" value="1"/>
</dbReference>
<dbReference type="Pfam" id="PF00111">
    <property type="entry name" value="Fer2"/>
    <property type="match status" value="1"/>
</dbReference>
<evidence type="ECO:0000259" key="7">
    <source>
        <dbReference type="PROSITE" id="PS51085"/>
    </source>
</evidence>
<evidence type="ECO:0000256" key="5">
    <source>
        <dbReference type="ARBA" id="ARBA00023004"/>
    </source>
</evidence>
<keyword evidence="5" id="KW-0408">Iron</keyword>
<dbReference type="Proteomes" id="UP000183407">
    <property type="component" value="Unassembled WGS sequence"/>
</dbReference>
<dbReference type="Gene3D" id="3.10.20.30">
    <property type="match status" value="1"/>
</dbReference>
<evidence type="ECO:0000256" key="4">
    <source>
        <dbReference type="ARBA" id="ARBA00023002"/>
    </source>
</evidence>
<dbReference type="SUPFAM" id="SSF55961">
    <property type="entry name" value="Bet v1-like"/>
    <property type="match status" value="1"/>
</dbReference>
<dbReference type="PRINTS" id="PR00090">
    <property type="entry name" value="RNGDIOXGNASE"/>
</dbReference>
<dbReference type="InterPro" id="IPR006058">
    <property type="entry name" value="2Fe2S_fd_BS"/>
</dbReference>
<comment type="cofactor">
    <cofactor evidence="1">
        <name>Fe cation</name>
        <dbReference type="ChEBI" id="CHEBI:24875"/>
    </cofactor>
</comment>
<keyword evidence="3" id="KW-0479">Metal-binding</keyword>
<dbReference type="PANTHER" id="PTHR43756">
    <property type="entry name" value="CHOLINE MONOOXYGENASE, CHLOROPLASTIC"/>
    <property type="match status" value="1"/>
</dbReference>
<dbReference type="CDD" id="cd00680">
    <property type="entry name" value="RHO_alpha_C"/>
    <property type="match status" value="1"/>
</dbReference>
<evidence type="ECO:0000256" key="2">
    <source>
        <dbReference type="ARBA" id="ARBA00022714"/>
    </source>
</evidence>
<evidence type="ECO:0000256" key="3">
    <source>
        <dbReference type="ARBA" id="ARBA00022723"/>
    </source>
</evidence>
<dbReference type="InterPro" id="IPR017938">
    <property type="entry name" value="Riboflavin_synthase-like_b-brl"/>
</dbReference>
<dbReference type="Gene3D" id="2.102.10.10">
    <property type="entry name" value="Rieske [2Fe-2S] iron-sulphur domain"/>
    <property type="match status" value="1"/>
</dbReference>
<dbReference type="Gene3D" id="3.40.50.80">
    <property type="entry name" value="Nucleotide-binding domain of ferredoxin-NADP reductase (FNR) module"/>
    <property type="match status" value="1"/>
</dbReference>
<feature type="domain" description="FAD-binding FR-type" evidence="9">
    <location>
        <begin position="389"/>
        <end position="491"/>
    </location>
</feature>
<dbReference type="Gene3D" id="2.40.30.10">
    <property type="entry name" value="Translation factors"/>
    <property type="match status" value="1"/>
</dbReference>
<evidence type="ECO:0000256" key="1">
    <source>
        <dbReference type="ARBA" id="ARBA00001962"/>
    </source>
</evidence>
<dbReference type="PROSITE" id="PS51384">
    <property type="entry name" value="FAD_FR"/>
    <property type="match status" value="1"/>
</dbReference>
<organism evidence="10 11">
    <name type="scientific">Rhodococcus jostii</name>
    <dbReference type="NCBI Taxonomy" id="132919"/>
    <lineage>
        <taxon>Bacteria</taxon>
        <taxon>Bacillati</taxon>
        <taxon>Actinomycetota</taxon>
        <taxon>Actinomycetes</taxon>
        <taxon>Mycobacteriales</taxon>
        <taxon>Nocardiaceae</taxon>
        <taxon>Rhodococcus</taxon>
    </lineage>
</organism>
<dbReference type="SUPFAM" id="SSF63380">
    <property type="entry name" value="Riboflavin synthase domain-like"/>
    <property type="match status" value="1"/>
</dbReference>
<evidence type="ECO:0000313" key="11">
    <source>
        <dbReference type="Proteomes" id="UP000183407"/>
    </source>
</evidence>
<dbReference type="GO" id="GO:0004497">
    <property type="term" value="F:monooxygenase activity"/>
    <property type="evidence" value="ECO:0007669"/>
    <property type="project" value="UniProtKB-ARBA"/>
</dbReference>
<dbReference type="InterPro" id="IPR036922">
    <property type="entry name" value="Rieske_2Fe-2S_sf"/>
</dbReference>
<dbReference type="InterPro" id="IPR017927">
    <property type="entry name" value="FAD-bd_FR_type"/>
</dbReference>
<dbReference type="CDD" id="cd06185">
    <property type="entry name" value="PDR_like"/>
    <property type="match status" value="1"/>
</dbReference>
<dbReference type="InterPro" id="IPR001663">
    <property type="entry name" value="Rng_hydr_dOase-A"/>
</dbReference>
<dbReference type="PROSITE" id="PS51296">
    <property type="entry name" value="RIESKE"/>
    <property type="match status" value="1"/>
</dbReference>
<evidence type="ECO:0000259" key="8">
    <source>
        <dbReference type="PROSITE" id="PS51296"/>
    </source>
</evidence>
<name>A0A1H5DTS2_RHOJO</name>
<evidence type="ECO:0000256" key="6">
    <source>
        <dbReference type="ARBA" id="ARBA00023014"/>
    </source>
</evidence>
<dbReference type="GO" id="GO:0051537">
    <property type="term" value="F:2 iron, 2 sulfur cluster binding"/>
    <property type="evidence" value="ECO:0007669"/>
    <property type="project" value="UniProtKB-KW"/>
</dbReference>
<dbReference type="InterPro" id="IPR015879">
    <property type="entry name" value="Ring_hydroxy_dOase_asu_C_dom"/>
</dbReference>
<dbReference type="InterPro" id="IPR039261">
    <property type="entry name" value="FNR_nucleotide-bd"/>
</dbReference>
<dbReference type="GO" id="GO:0005506">
    <property type="term" value="F:iron ion binding"/>
    <property type="evidence" value="ECO:0007669"/>
    <property type="project" value="InterPro"/>
</dbReference>
<accession>A0A1H5DTS2</accession>
<keyword evidence="6" id="KW-0411">Iron-sulfur</keyword>
<dbReference type="GO" id="GO:0051213">
    <property type="term" value="F:dioxygenase activity"/>
    <property type="evidence" value="ECO:0007669"/>
    <property type="project" value="UniProtKB-KW"/>
</dbReference>
<dbReference type="OrthoDB" id="5243643at2"/>
<keyword evidence="2" id="KW-0001">2Fe-2S</keyword>
<feature type="domain" description="2Fe-2S ferredoxin-type" evidence="7">
    <location>
        <begin position="615"/>
        <end position="700"/>
    </location>
</feature>
<dbReference type="CDD" id="cd03469">
    <property type="entry name" value="Rieske_RO_Alpha_N"/>
    <property type="match status" value="1"/>
</dbReference>
<dbReference type="SUPFAM" id="SSF50022">
    <property type="entry name" value="ISP domain"/>
    <property type="match status" value="1"/>
</dbReference>
<evidence type="ECO:0000259" key="9">
    <source>
        <dbReference type="PROSITE" id="PS51384"/>
    </source>
</evidence>
<feature type="domain" description="Rieske" evidence="8">
    <location>
        <begin position="47"/>
        <end position="154"/>
    </location>
</feature>
<proteinExistence type="predicted"/>
<dbReference type="Pfam" id="PF00848">
    <property type="entry name" value="Ring_hydroxyl_A"/>
    <property type="match status" value="1"/>
</dbReference>
<dbReference type="InterPro" id="IPR017941">
    <property type="entry name" value="Rieske_2Fe-2S"/>
</dbReference>
<dbReference type="Pfam" id="PF00355">
    <property type="entry name" value="Rieske"/>
    <property type="match status" value="1"/>
</dbReference>
<dbReference type="AlphaFoldDB" id="A0A1H5DTS2"/>
<dbReference type="SUPFAM" id="SSF52343">
    <property type="entry name" value="Ferredoxin reductase-like, C-terminal NADP-linked domain"/>
    <property type="match status" value="1"/>
</dbReference>
<keyword evidence="10" id="KW-0223">Dioxygenase</keyword>
<protein>
    <submittedName>
        <fullName evidence="10">Phenylpropionate dioxygenase, large terminal subunit</fullName>
    </submittedName>
</protein>
<dbReference type="InterPro" id="IPR012675">
    <property type="entry name" value="Beta-grasp_dom_sf"/>
</dbReference>
<dbReference type="CDD" id="cd00207">
    <property type="entry name" value="fer2"/>
    <property type="match status" value="1"/>
</dbReference>
<dbReference type="Gene3D" id="3.90.380.10">
    <property type="entry name" value="Naphthalene 1,2-dioxygenase Alpha Subunit, Chain A, domain 1"/>
    <property type="match status" value="1"/>
</dbReference>
<dbReference type="EMBL" id="FNTL01000004">
    <property type="protein sequence ID" value="SED82247.1"/>
    <property type="molecule type" value="Genomic_DNA"/>
</dbReference>
<dbReference type="PANTHER" id="PTHR43756:SF5">
    <property type="entry name" value="CHOLINE MONOOXYGENASE, CHLOROPLASTIC"/>
    <property type="match status" value="1"/>
</dbReference>
<dbReference type="InterPro" id="IPR036010">
    <property type="entry name" value="2Fe-2S_ferredoxin-like_sf"/>
</dbReference>
<gene>
    <name evidence="10" type="ORF">SAMN04490220_5675</name>
</gene>